<evidence type="ECO:0000256" key="2">
    <source>
        <dbReference type="ARBA" id="ARBA00022801"/>
    </source>
</evidence>
<keyword evidence="3" id="KW-0812">Transmembrane</keyword>
<evidence type="ECO:0000313" key="5">
    <source>
        <dbReference type="EMBL" id="HIR38810.1"/>
    </source>
</evidence>
<dbReference type="AlphaFoldDB" id="A0A9D1AEK0"/>
<dbReference type="Pfam" id="PF14310">
    <property type="entry name" value="Fn3-like"/>
    <property type="match status" value="1"/>
</dbReference>
<dbReference type="SUPFAM" id="SSF51445">
    <property type="entry name" value="(Trans)glycosidases"/>
    <property type="match status" value="1"/>
</dbReference>
<dbReference type="GO" id="GO:0005975">
    <property type="term" value="P:carbohydrate metabolic process"/>
    <property type="evidence" value="ECO:0007669"/>
    <property type="project" value="InterPro"/>
</dbReference>
<proteinExistence type="inferred from homology"/>
<dbReference type="InterPro" id="IPR026891">
    <property type="entry name" value="Fn3-like"/>
</dbReference>
<comment type="similarity">
    <text evidence="1">Belongs to the glycosyl hydrolase 3 family.</text>
</comment>
<dbReference type="Gene3D" id="3.40.50.1700">
    <property type="entry name" value="Glycoside hydrolase family 3 C-terminal domain"/>
    <property type="match status" value="1"/>
</dbReference>
<evidence type="ECO:0000259" key="4">
    <source>
        <dbReference type="SMART" id="SM01217"/>
    </source>
</evidence>
<dbReference type="InterPro" id="IPR050288">
    <property type="entry name" value="Cellulose_deg_GH3"/>
</dbReference>
<dbReference type="Gene3D" id="3.20.20.300">
    <property type="entry name" value="Glycoside hydrolase, family 3, N-terminal domain"/>
    <property type="match status" value="1"/>
</dbReference>
<evidence type="ECO:0000256" key="3">
    <source>
        <dbReference type="SAM" id="Phobius"/>
    </source>
</evidence>
<feature type="domain" description="Fibronectin type III-like" evidence="4">
    <location>
        <begin position="476"/>
        <end position="551"/>
    </location>
</feature>
<comment type="caution">
    <text evidence="5">The sequence shown here is derived from an EMBL/GenBank/DDBJ whole genome shotgun (WGS) entry which is preliminary data.</text>
</comment>
<sequence>MNIKTRLFRGLTLIFAFLLVLSITLSIIMEKYRTALDENTGSVSQETVISDNAEDWTYTTQFTSTKDAVDSMKEFAIREAAESLVLLKNTNNSLPLNQDRPKVTLFGIRSYAPYYGSTTGGSIPDKGVIDHDPNKSTLETDFKEVFDVNPAMIQAYEDYCADFTWGSSGFGAQAPQYQGLYSTTDPTEPTLSELGVTRDELDYGNYSDAAIVILGRVSGEGSTFNPGEEGLGNGISTDSGNILGISDEEWAIIEEAKACSDNVIVLINSTNQMDIEGLKQDPEIDSVMWIGNPGVYGFAAVAQTLLGDVNPSGHLGDIYAVNSALAPAMMNYGLHNEYDRDGNLINTYPTGTDWTNASSYNGMNVNSYLVEAEGIYTGYRYYETRYADSLLAGDARNAVTAKAGTYVNYDLENMTFMPATTDGQWVYSQEVSYPFGYGLSYTEFTQELVNVDVSDDHKTAVATVKVTNTGDVAGKSVVQLYAQVPYEEGGVEKSAIQLVDYEKTEELAAGASETVTLNIDMTNLTSYDNEEGNGAYVLDAGTYYFAVGDSSHDALNNILAEQGVTGMVNTDGTAFTATSGKVVEWELNSKDAETFDTSVTGYEIKNQLSEGDYATDVNAWGDDITGFEEVTYLSRSDWNGTFPKTYSGFGIEAGSRLEEIMQNDFIDLKTDNSQENIDALINGDSSVDLTLADMAGASFDDERWAELVSKIPLAEIINFMASAFHNLEYIPSIGFGEYPESGAVADIGGYAADDGPGGSDSHNMSEAKKDGVLFEDASEYSWVGTRIAPAPVNLAYTWNKELAYENGQLLLGESTLLYQLPIMIGPGMNIHRTAYNGRNVEYYSEDPILSGFTGSAVVQGAQSKGCLVNIKHVGFNTQEANRSGVCELVSEQAARELELRNLQQAFTGFGRSSKMDEIEAGATPNRYAAEGARGTMTAYNRIGMVASSANYGVQVEILRNEWGFKGYSVTDFTGLNPVAAPKESILAGTTAFCGFGANDPYINLNNLNAIAADADLAAAIQEGMHCVLYVISRSYGMDLMNNIYTVSLNTWWRSLYTALITVSSILLAGSAVAYVVFTIKDKKSKEEE</sequence>
<dbReference type="PANTHER" id="PTHR42715:SF10">
    <property type="entry name" value="BETA-GLUCOSIDASE"/>
    <property type="match status" value="1"/>
</dbReference>
<dbReference type="Proteomes" id="UP000824179">
    <property type="component" value="Unassembled WGS sequence"/>
</dbReference>
<dbReference type="InterPro" id="IPR036881">
    <property type="entry name" value="Glyco_hydro_3_C_sf"/>
</dbReference>
<dbReference type="InterPro" id="IPR002772">
    <property type="entry name" value="Glyco_hydro_3_C"/>
</dbReference>
<gene>
    <name evidence="5" type="ORF">IAB90_00350</name>
</gene>
<reference evidence="5" key="2">
    <citation type="journal article" date="2021" name="PeerJ">
        <title>Extensive microbial diversity within the chicken gut microbiome revealed by metagenomics and culture.</title>
        <authorList>
            <person name="Gilroy R."/>
            <person name="Ravi A."/>
            <person name="Getino M."/>
            <person name="Pursley I."/>
            <person name="Horton D.L."/>
            <person name="Alikhan N.F."/>
            <person name="Baker D."/>
            <person name="Gharbi K."/>
            <person name="Hall N."/>
            <person name="Watson M."/>
            <person name="Adriaenssens E.M."/>
            <person name="Foster-Nyarko E."/>
            <person name="Jarju S."/>
            <person name="Secka A."/>
            <person name="Antonio M."/>
            <person name="Oren A."/>
            <person name="Chaudhuri R.R."/>
            <person name="La Ragione R."/>
            <person name="Hildebrand F."/>
            <person name="Pallen M.J."/>
        </authorList>
    </citation>
    <scope>NUCLEOTIDE SEQUENCE</scope>
    <source>
        <strain evidence="5">ChiW25-3613</strain>
    </source>
</reference>
<keyword evidence="2 5" id="KW-0378">Hydrolase</keyword>
<name>A0A9D1AEK0_9FIRM</name>
<evidence type="ECO:0000313" key="6">
    <source>
        <dbReference type="Proteomes" id="UP000824179"/>
    </source>
</evidence>
<dbReference type="InterPro" id="IPR017853">
    <property type="entry name" value="GH"/>
</dbReference>
<dbReference type="InterPro" id="IPR036962">
    <property type="entry name" value="Glyco_hydro_3_N_sf"/>
</dbReference>
<dbReference type="InterPro" id="IPR001764">
    <property type="entry name" value="Glyco_hydro_3_N"/>
</dbReference>
<dbReference type="Gene3D" id="2.60.40.10">
    <property type="entry name" value="Immunoglobulins"/>
    <property type="match status" value="1"/>
</dbReference>
<dbReference type="InterPro" id="IPR013783">
    <property type="entry name" value="Ig-like_fold"/>
</dbReference>
<dbReference type="Pfam" id="PF00933">
    <property type="entry name" value="Glyco_hydro_3"/>
    <property type="match status" value="1"/>
</dbReference>
<keyword evidence="3" id="KW-0472">Membrane</keyword>
<organism evidence="5 6">
    <name type="scientific">Candidatus Coproplasma stercoripullorum</name>
    <dbReference type="NCBI Taxonomy" id="2840751"/>
    <lineage>
        <taxon>Bacteria</taxon>
        <taxon>Bacillati</taxon>
        <taxon>Bacillota</taxon>
        <taxon>Clostridia</taxon>
        <taxon>Eubacteriales</taxon>
        <taxon>Candidatus Coproplasma</taxon>
    </lineage>
</organism>
<reference evidence="5" key="1">
    <citation type="submission" date="2020-10" db="EMBL/GenBank/DDBJ databases">
        <authorList>
            <person name="Gilroy R."/>
        </authorList>
    </citation>
    <scope>NUCLEOTIDE SEQUENCE</scope>
    <source>
        <strain evidence="5">ChiW25-3613</strain>
    </source>
</reference>
<dbReference type="PANTHER" id="PTHR42715">
    <property type="entry name" value="BETA-GLUCOSIDASE"/>
    <property type="match status" value="1"/>
</dbReference>
<feature type="transmembrane region" description="Helical" evidence="3">
    <location>
        <begin position="1055"/>
        <end position="1077"/>
    </location>
</feature>
<dbReference type="SMART" id="SM01217">
    <property type="entry name" value="Fn3_like"/>
    <property type="match status" value="1"/>
</dbReference>
<dbReference type="PRINTS" id="PR00133">
    <property type="entry name" value="GLHYDRLASE3"/>
</dbReference>
<dbReference type="SUPFAM" id="SSF52279">
    <property type="entry name" value="Beta-D-glucan exohydrolase, C-terminal domain"/>
    <property type="match status" value="1"/>
</dbReference>
<dbReference type="Pfam" id="PF01915">
    <property type="entry name" value="Glyco_hydro_3_C"/>
    <property type="match status" value="1"/>
</dbReference>
<dbReference type="EMBL" id="DVHB01000006">
    <property type="protein sequence ID" value="HIR38810.1"/>
    <property type="molecule type" value="Genomic_DNA"/>
</dbReference>
<evidence type="ECO:0000256" key="1">
    <source>
        <dbReference type="ARBA" id="ARBA00005336"/>
    </source>
</evidence>
<keyword evidence="3" id="KW-1133">Transmembrane helix</keyword>
<protein>
    <submittedName>
        <fullName evidence="5">Glycoside hydrolase family 3 C-terminal domain-containing protein</fullName>
    </submittedName>
</protein>
<dbReference type="GO" id="GO:0004553">
    <property type="term" value="F:hydrolase activity, hydrolyzing O-glycosyl compounds"/>
    <property type="evidence" value="ECO:0007669"/>
    <property type="project" value="InterPro"/>
</dbReference>
<accession>A0A9D1AEK0</accession>